<organism evidence="2">
    <name type="scientific">uncultured Rubrobacteraceae bacterium</name>
    <dbReference type="NCBI Taxonomy" id="349277"/>
    <lineage>
        <taxon>Bacteria</taxon>
        <taxon>Bacillati</taxon>
        <taxon>Actinomycetota</taxon>
        <taxon>Rubrobacteria</taxon>
        <taxon>Rubrobacterales</taxon>
        <taxon>Rubrobacteraceae</taxon>
        <taxon>environmental samples</taxon>
    </lineage>
</organism>
<dbReference type="EMBL" id="CADCVB010000002">
    <property type="protein sequence ID" value="CAA9404722.1"/>
    <property type="molecule type" value="Genomic_DNA"/>
</dbReference>
<feature type="region of interest" description="Disordered" evidence="1">
    <location>
        <begin position="16"/>
        <end position="37"/>
    </location>
</feature>
<accession>A0A6J4P2T8</accession>
<proteinExistence type="predicted"/>
<evidence type="ECO:0000313" key="2">
    <source>
        <dbReference type="EMBL" id="CAA9404722.1"/>
    </source>
</evidence>
<reference evidence="2" key="1">
    <citation type="submission" date="2020-02" db="EMBL/GenBank/DDBJ databases">
        <authorList>
            <person name="Meier V. D."/>
        </authorList>
    </citation>
    <scope>NUCLEOTIDE SEQUENCE</scope>
    <source>
        <strain evidence="2">AVDCRST_MAG78</strain>
    </source>
</reference>
<protein>
    <submittedName>
        <fullName evidence="2">Uncharacterized protein</fullName>
    </submittedName>
</protein>
<evidence type="ECO:0000256" key="1">
    <source>
        <dbReference type="SAM" id="MobiDB-lite"/>
    </source>
</evidence>
<dbReference type="AlphaFoldDB" id="A0A6J4P2T8"/>
<gene>
    <name evidence="2" type="ORF">AVDCRST_MAG78-47</name>
</gene>
<name>A0A6J4P2T8_9ACTN</name>
<sequence>MRRFWAVTFGAPGEPQIGIMATPKPEGPNPAGKKTEHGSEHALCLFDSEEAARGFWQEAEEFNFSEYIAAQYGSRPVYFVPIHPTMLAEFVRTVGHPFVAVNPSVFGAKEEPFLPAEEFLDSV</sequence>